<dbReference type="InterPro" id="IPR027417">
    <property type="entry name" value="P-loop_NTPase"/>
</dbReference>
<dbReference type="OrthoDB" id="2150628at2759"/>
<name>A0A397SJI1_9GLOM</name>
<dbReference type="EMBL" id="QKYT01000370">
    <property type="protein sequence ID" value="RIA86303.1"/>
    <property type="molecule type" value="Genomic_DNA"/>
</dbReference>
<dbReference type="InterPro" id="IPR051667">
    <property type="entry name" value="Archaeal_ATPase_domain"/>
</dbReference>
<keyword evidence="2" id="KW-1185">Reference proteome</keyword>
<evidence type="ECO:0000313" key="2">
    <source>
        <dbReference type="Proteomes" id="UP000265703"/>
    </source>
</evidence>
<sequence>MSEAEIKAKLPYFNLKYRLFDEKEKEAITYNSVNELFDKITRSLPNWNFWYGYNIPPPILVIDEANLLSQLGNSSNEGAILLKSFLNWLVVNTKQQKRFHAVLTSSDSFFLNWVINNLHIPHATPYVVGDLSREEAEEYFEKHALP</sequence>
<dbReference type="STRING" id="658196.A0A397SJI1"/>
<dbReference type="SUPFAM" id="SSF52540">
    <property type="entry name" value="P-loop containing nucleoside triphosphate hydrolases"/>
    <property type="match status" value="1"/>
</dbReference>
<dbReference type="AlphaFoldDB" id="A0A397SJI1"/>
<accession>A0A397SJI1</accession>
<evidence type="ECO:0000313" key="1">
    <source>
        <dbReference type="EMBL" id="RIA86303.1"/>
    </source>
</evidence>
<dbReference type="PANTHER" id="PTHR37096:SF1">
    <property type="entry name" value="AAA+ ATPASE DOMAIN-CONTAINING PROTEIN"/>
    <property type="match status" value="1"/>
</dbReference>
<comment type="caution">
    <text evidence="1">The sequence shown here is derived from an EMBL/GenBank/DDBJ whole genome shotgun (WGS) entry which is preliminary data.</text>
</comment>
<organism evidence="1 2">
    <name type="scientific">Glomus cerebriforme</name>
    <dbReference type="NCBI Taxonomy" id="658196"/>
    <lineage>
        <taxon>Eukaryota</taxon>
        <taxon>Fungi</taxon>
        <taxon>Fungi incertae sedis</taxon>
        <taxon>Mucoromycota</taxon>
        <taxon>Glomeromycotina</taxon>
        <taxon>Glomeromycetes</taxon>
        <taxon>Glomerales</taxon>
        <taxon>Glomeraceae</taxon>
        <taxon>Glomus</taxon>
    </lineage>
</organism>
<reference evidence="1 2" key="1">
    <citation type="submission" date="2018-06" db="EMBL/GenBank/DDBJ databases">
        <title>Comparative genomics reveals the genomic features of Rhizophagus irregularis, R. cerebriforme, R. diaphanum and Gigaspora rosea, and their symbiotic lifestyle signature.</title>
        <authorList>
            <person name="Morin E."/>
            <person name="San Clemente H."/>
            <person name="Chen E.C.H."/>
            <person name="De La Providencia I."/>
            <person name="Hainaut M."/>
            <person name="Kuo A."/>
            <person name="Kohler A."/>
            <person name="Murat C."/>
            <person name="Tang N."/>
            <person name="Roy S."/>
            <person name="Loubradou J."/>
            <person name="Henrissat B."/>
            <person name="Grigoriev I.V."/>
            <person name="Corradi N."/>
            <person name="Roux C."/>
            <person name="Martin F.M."/>
        </authorList>
    </citation>
    <scope>NUCLEOTIDE SEQUENCE [LARGE SCALE GENOMIC DNA]</scope>
    <source>
        <strain evidence="1 2">DAOM 227022</strain>
    </source>
</reference>
<dbReference type="Proteomes" id="UP000265703">
    <property type="component" value="Unassembled WGS sequence"/>
</dbReference>
<proteinExistence type="predicted"/>
<gene>
    <name evidence="1" type="ORF">C1645_829450</name>
</gene>
<protein>
    <submittedName>
        <fullName evidence="1">Uncharacterized protein</fullName>
    </submittedName>
</protein>
<dbReference type="PANTHER" id="PTHR37096">
    <property type="entry name" value="YALI0E33429P"/>
    <property type="match status" value="1"/>
</dbReference>